<dbReference type="PRINTS" id="PR00411">
    <property type="entry name" value="PNDRDTASEI"/>
</dbReference>
<dbReference type="OrthoDB" id="9773233at2"/>
<dbReference type="InterPro" id="IPR057661">
    <property type="entry name" value="RsdA/BaiN/AoA(So)_Rossmann"/>
</dbReference>
<accession>A0A2C6L214</accession>
<evidence type="ECO:0000259" key="5">
    <source>
        <dbReference type="Pfam" id="PF22780"/>
    </source>
</evidence>
<dbReference type="SUPFAM" id="SSF51905">
    <property type="entry name" value="FAD/NAD(P)-binding domain"/>
    <property type="match status" value="1"/>
</dbReference>
<dbReference type="SUPFAM" id="SSF160996">
    <property type="entry name" value="HI0933 insert domain-like"/>
    <property type="match status" value="1"/>
</dbReference>
<feature type="domain" description="RsdA/BaiN/AoA(So)-like Rossmann fold-like" evidence="4">
    <location>
        <begin position="6"/>
        <end position="414"/>
    </location>
</feature>
<dbReference type="Pfam" id="PF03486">
    <property type="entry name" value="HI0933_like"/>
    <property type="match status" value="1"/>
</dbReference>
<comment type="cofactor">
    <cofactor evidence="1">
        <name>FAD</name>
        <dbReference type="ChEBI" id="CHEBI:57692"/>
    </cofactor>
</comment>
<dbReference type="InterPro" id="IPR023166">
    <property type="entry name" value="BaiN-like_dom_sf"/>
</dbReference>
<dbReference type="Gene3D" id="3.50.50.60">
    <property type="entry name" value="FAD/NAD(P)-binding domain"/>
    <property type="match status" value="1"/>
</dbReference>
<reference evidence="6 7" key="1">
    <citation type="submission" date="2013-09" db="EMBL/GenBank/DDBJ databases">
        <title>Biodegradation of hydrocarbons in the deep terrestrial subsurface : characterization of a microbial consortium composed of two Desulfotomaculum species originating from a deep geological formation.</title>
        <authorList>
            <person name="Aullo T."/>
            <person name="Berlendis S."/>
            <person name="Lascourreges J.-F."/>
            <person name="Dessort D."/>
            <person name="Saint-Laurent S."/>
            <person name="Schraauwers B."/>
            <person name="Mas J."/>
            <person name="Magot M."/>
            <person name="Ranchou-Peyruse A."/>
        </authorList>
    </citation>
    <scope>NUCLEOTIDE SEQUENCE [LARGE SCALE GENOMIC DNA]</scope>
    <source>
        <strain evidence="6 7">Bs107</strain>
    </source>
</reference>
<dbReference type="AlphaFoldDB" id="A0A2C6L214"/>
<name>A0A2C6L214_9FIRM</name>
<protein>
    <recommendedName>
        <fullName evidence="8">FAD-dependent oxidoreductase</fullName>
    </recommendedName>
</protein>
<evidence type="ECO:0000259" key="4">
    <source>
        <dbReference type="Pfam" id="PF03486"/>
    </source>
</evidence>
<dbReference type="NCBIfam" id="TIGR00275">
    <property type="entry name" value="aminoacetone oxidase family FAD-binding enzyme"/>
    <property type="match status" value="1"/>
</dbReference>
<dbReference type="RefSeq" id="WP_099083527.1">
    <property type="nucleotide sequence ID" value="NZ_AWQQ01000087.1"/>
</dbReference>
<dbReference type="PANTHER" id="PTHR42887">
    <property type="entry name" value="OS12G0638800 PROTEIN"/>
    <property type="match status" value="1"/>
</dbReference>
<feature type="domain" description="RsdA/BaiN/AoA(So)-like insert" evidence="5">
    <location>
        <begin position="194"/>
        <end position="361"/>
    </location>
</feature>
<gene>
    <name evidence="6" type="ORF">P378_14395</name>
</gene>
<keyword evidence="3" id="KW-0274">FAD</keyword>
<dbReference type="Gene3D" id="1.10.8.260">
    <property type="entry name" value="HI0933 insert domain-like"/>
    <property type="match status" value="1"/>
</dbReference>
<keyword evidence="2" id="KW-0285">Flavoprotein</keyword>
<organism evidence="6 7">
    <name type="scientific">Desulforamulus profundi</name>
    <dbReference type="NCBI Taxonomy" id="1383067"/>
    <lineage>
        <taxon>Bacteria</taxon>
        <taxon>Bacillati</taxon>
        <taxon>Bacillota</taxon>
        <taxon>Clostridia</taxon>
        <taxon>Eubacteriales</taxon>
        <taxon>Peptococcaceae</taxon>
        <taxon>Desulforamulus</taxon>
    </lineage>
</organism>
<evidence type="ECO:0000313" key="7">
    <source>
        <dbReference type="Proteomes" id="UP000222564"/>
    </source>
</evidence>
<dbReference type="PANTHER" id="PTHR42887:SF2">
    <property type="entry name" value="OS12G0638800 PROTEIN"/>
    <property type="match status" value="1"/>
</dbReference>
<sequence>MNNRYDVIVIGGGPAGMMAAARAAARGVQVLLLDKNEALGRKMLITGGGRCNLTNDAGIHEMIANIPGNGKFVYGALHRFSGQDLRSFLHQLGIPTKVEERGRVFPASDRASDVVQALGKHLQQMAVTVRYQTRVDALLVQDNRCLGVRAGDKKCLAGAVVVATGGMSYPRTGSTGEGYKMAKEVGHSITRLFPSAVAVTCNDPWIINREVQGVSLPGVTVSVYNQRGKVIAAEAGDVIFTHWGLSGPGVLRVGRTVALERQKVPAAALKGAIDLLPGQPREDLEHDLAKKVQAGDRRSVKNLLADLLPERMTRVLVTLAGIRPEAPAVQLNKKALQDLAALMKGLPVQITGTRPIEEATVTGGGINSKEVDPRTMGSKIVKGLFFAGEVLDVDAHTGGFNMQVAFSTGFLAGESAAAFVKGDS</sequence>
<dbReference type="InterPro" id="IPR036188">
    <property type="entry name" value="FAD/NAD-bd_sf"/>
</dbReference>
<dbReference type="PRINTS" id="PR00368">
    <property type="entry name" value="FADPNR"/>
</dbReference>
<comment type="caution">
    <text evidence="6">The sequence shown here is derived from an EMBL/GenBank/DDBJ whole genome shotgun (WGS) entry which is preliminary data.</text>
</comment>
<evidence type="ECO:0000256" key="3">
    <source>
        <dbReference type="ARBA" id="ARBA00022827"/>
    </source>
</evidence>
<proteinExistence type="predicted"/>
<dbReference type="Proteomes" id="UP000222564">
    <property type="component" value="Unassembled WGS sequence"/>
</dbReference>
<dbReference type="EMBL" id="AWQQ01000087">
    <property type="protein sequence ID" value="PHJ37671.1"/>
    <property type="molecule type" value="Genomic_DNA"/>
</dbReference>
<evidence type="ECO:0008006" key="8">
    <source>
        <dbReference type="Google" id="ProtNLM"/>
    </source>
</evidence>
<evidence type="ECO:0000313" key="6">
    <source>
        <dbReference type="EMBL" id="PHJ37671.1"/>
    </source>
</evidence>
<dbReference type="InterPro" id="IPR004792">
    <property type="entry name" value="BaiN-like"/>
</dbReference>
<dbReference type="InterPro" id="IPR055178">
    <property type="entry name" value="RsdA/BaiN/AoA(So)-like_dom"/>
</dbReference>
<evidence type="ECO:0000256" key="2">
    <source>
        <dbReference type="ARBA" id="ARBA00022630"/>
    </source>
</evidence>
<keyword evidence="7" id="KW-1185">Reference proteome</keyword>
<dbReference type="Pfam" id="PF22780">
    <property type="entry name" value="HI0933_like_1st"/>
    <property type="match status" value="1"/>
</dbReference>
<dbReference type="Gene3D" id="2.40.30.10">
    <property type="entry name" value="Translation factors"/>
    <property type="match status" value="1"/>
</dbReference>
<evidence type="ECO:0000256" key="1">
    <source>
        <dbReference type="ARBA" id="ARBA00001974"/>
    </source>
</evidence>